<dbReference type="PATRIC" id="fig|1244869.3.peg.2408"/>
<keyword evidence="2" id="KW-1185">Reference proteome</keyword>
<reference evidence="1 2" key="1">
    <citation type="journal article" date="2014" name="Genome Announc.">
        <title>Draft Genome Sequence of Magnetospirillum sp. Strain SO-1, a Freshwater Magnetotactic Bacterium Isolated from the Ol'khovka River, Russia.</title>
        <authorList>
            <person name="Grouzdev D.S."/>
            <person name="Dziuba M.V."/>
            <person name="Sukhacheva M.S."/>
            <person name="Mardanov A.V."/>
            <person name="Beletskiy A.V."/>
            <person name="Kuznetsov B.B."/>
            <person name="Skryabin K.G."/>
        </authorList>
    </citation>
    <scope>NUCLEOTIDE SEQUENCE [LARGE SCALE GENOMIC DNA]</scope>
    <source>
        <strain evidence="1 2">SO-1</strain>
    </source>
</reference>
<name>M2Z5Z9_9PROT</name>
<evidence type="ECO:0000313" key="1">
    <source>
        <dbReference type="EMBL" id="EME69745.1"/>
    </source>
</evidence>
<organism evidence="1 2">
    <name type="scientific">Paramagnetospirillum caucaseum</name>
    <dbReference type="NCBI Taxonomy" id="1244869"/>
    <lineage>
        <taxon>Bacteria</taxon>
        <taxon>Pseudomonadati</taxon>
        <taxon>Pseudomonadota</taxon>
        <taxon>Alphaproteobacteria</taxon>
        <taxon>Rhodospirillales</taxon>
        <taxon>Magnetospirillaceae</taxon>
        <taxon>Paramagnetospirillum</taxon>
    </lineage>
</organism>
<gene>
    <name evidence="1" type="ORF">H261_11944</name>
</gene>
<protein>
    <submittedName>
        <fullName evidence="1">Uncharacterized protein</fullName>
    </submittedName>
</protein>
<sequence length="288" mass="31786">MTVQSPEKTIPGAVVIGGETYLPNAQGDLVALANIKPMDRLMDEMVRKVAAYGEDLSAELARFAAHTDADIAALDALIAQDYGVEPKETKGNRTFTSFDGLLQVKVAVSERIVLGPELQAAKTVLDTLIRERGTGVDPFLMTLIQRAFKVDQEGKVDVRSILALRRMQVDDPRWPEFCRAIDDSVRVVGSKRYIRIYRRPNPQANWSMIPLDLAAIEPGPAAFERRSLRRQVEEAEQISTRLADLLDRALMHLSLEGGNTEVARDLISSSLRLLGVPERVQAGIQGEG</sequence>
<comment type="caution">
    <text evidence="1">The sequence shown here is derived from an EMBL/GenBank/DDBJ whole genome shotgun (WGS) entry which is preliminary data.</text>
</comment>
<dbReference type="EMBL" id="AONQ01000028">
    <property type="protein sequence ID" value="EME69745.1"/>
    <property type="molecule type" value="Genomic_DNA"/>
</dbReference>
<dbReference type="InterPro" id="IPR021505">
    <property type="entry name" value="Phage_B3_Orf6"/>
</dbReference>
<dbReference type="AlphaFoldDB" id="M2Z5Z9"/>
<accession>M2Z5Z9</accession>
<dbReference type="Pfam" id="PF11363">
    <property type="entry name" value="DUF3164"/>
    <property type="match status" value="1"/>
</dbReference>
<proteinExistence type="predicted"/>
<dbReference type="Proteomes" id="UP000011744">
    <property type="component" value="Unassembled WGS sequence"/>
</dbReference>
<dbReference type="RefSeq" id="WP_008617759.1">
    <property type="nucleotide sequence ID" value="NZ_AONQ01000028.1"/>
</dbReference>
<evidence type="ECO:0000313" key="2">
    <source>
        <dbReference type="Proteomes" id="UP000011744"/>
    </source>
</evidence>
<dbReference type="STRING" id="1244869.H261_11944"/>
<dbReference type="eggNOG" id="ENOG502ZBJ1">
    <property type="taxonomic scope" value="Bacteria"/>
</dbReference>
<dbReference type="OrthoDB" id="7554786at2"/>